<dbReference type="InterPro" id="IPR004358">
    <property type="entry name" value="Sig_transdc_His_kin-like_C"/>
</dbReference>
<dbReference type="Pfam" id="PF07730">
    <property type="entry name" value="HisKA_3"/>
    <property type="match status" value="1"/>
</dbReference>
<evidence type="ECO:0000256" key="11">
    <source>
        <dbReference type="ARBA" id="ARBA00022840"/>
    </source>
</evidence>
<comment type="function">
    <text evidence="15">Member of the two-component regulatory system NreB/NreC involved in the control of dissimilatory nitrate/nitrite reduction in response to oxygen. NreB functions as a direct oxygen sensor histidine kinase which is autophosphorylated, in the absence of oxygen, probably at the conserved histidine residue, and transfers its phosphate group probably to a conserved aspartate residue of NreC. NreB/NreC activates the expression of the nitrate (narGHJI) and nitrite (nir) reductase operons, as well as the putative nitrate transporter gene narT.</text>
</comment>
<name>A0A0R1WN82_9LACO</name>
<evidence type="ECO:0000256" key="1">
    <source>
        <dbReference type="ARBA" id="ARBA00000085"/>
    </source>
</evidence>
<dbReference type="RefSeq" id="WP_007124524.1">
    <property type="nucleotide sequence ID" value="NZ_AZGE01000008.1"/>
</dbReference>
<dbReference type="PRINTS" id="PR00344">
    <property type="entry name" value="BCTRLSENSOR"/>
</dbReference>
<dbReference type="SMART" id="SM00387">
    <property type="entry name" value="HATPase_c"/>
    <property type="match status" value="1"/>
</dbReference>
<evidence type="ECO:0000256" key="14">
    <source>
        <dbReference type="ARBA" id="ARBA00023014"/>
    </source>
</evidence>
<dbReference type="InterPro" id="IPR036890">
    <property type="entry name" value="HATPase_C_sf"/>
</dbReference>
<dbReference type="AlphaFoldDB" id="A0A0R1WN82"/>
<dbReference type="InterPro" id="IPR017203">
    <property type="entry name" value="Sig_transdc_His_kinase_NreB"/>
</dbReference>
<dbReference type="InterPro" id="IPR005467">
    <property type="entry name" value="His_kinase_dom"/>
</dbReference>
<dbReference type="GO" id="GO:0005524">
    <property type="term" value="F:ATP binding"/>
    <property type="evidence" value="ECO:0007669"/>
    <property type="project" value="UniProtKB-KW"/>
</dbReference>
<feature type="domain" description="Histidine kinase" evidence="18">
    <location>
        <begin position="248"/>
        <end position="338"/>
    </location>
</feature>
<keyword evidence="4" id="KW-0004">4Fe-4S</keyword>
<reference evidence="19 20" key="1">
    <citation type="journal article" date="2015" name="Genome Announc.">
        <title>Expanding the biotechnology potential of lactobacilli through comparative genomics of 213 strains and associated genera.</title>
        <authorList>
            <person name="Sun Z."/>
            <person name="Harris H.M."/>
            <person name="McCann A."/>
            <person name="Guo C."/>
            <person name="Argimon S."/>
            <person name="Zhang W."/>
            <person name="Yang X."/>
            <person name="Jeffery I.B."/>
            <person name="Cooney J.C."/>
            <person name="Kagawa T.F."/>
            <person name="Liu W."/>
            <person name="Song Y."/>
            <person name="Salvetti E."/>
            <person name="Wrobel A."/>
            <person name="Rasinkangas P."/>
            <person name="Parkhill J."/>
            <person name="Rea M.C."/>
            <person name="O'Sullivan O."/>
            <person name="Ritari J."/>
            <person name="Douillard F.P."/>
            <person name="Paul Ross R."/>
            <person name="Yang R."/>
            <person name="Briner A.E."/>
            <person name="Felis G.E."/>
            <person name="de Vos W.M."/>
            <person name="Barrangou R."/>
            <person name="Klaenhammer T.R."/>
            <person name="Caufield P.W."/>
            <person name="Cui Y."/>
            <person name="Zhang H."/>
            <person name="O'Toole P.W."/>
        </authorList>
    </citation>
    <scope>NUCLEOTIDE SEQUENCE [LARGE SCALE GENOMIC DNA]</scope>
    <source>
        <strain evidence="19 20">DSM 4864</strain>
    </source>
</reference>
<evidence type="ECO:0000256" key="9">
    <source>
        <dbReference type="ARBA" id="ARBA00022741"/>
    </source>
</evidence>
<evidence type="ECO:0000256" key="17">
    <source>
        <dbReference type="PIRSR" id="PIRSR037432-51"/>
    </source>
</evidence>
<evidence type="ECO:0000256" key="3">
    <source>
        <dbReference type="ARBA" id="ARBA00004496"/>
    </source>
</evidence>
<evidence type="ECO:0000256" key="12">
    <source>
        <dbReference type="ARBA" id="ARBA00023004"/>
    </source>
</evidence>
<dbReference type="InterPro" id="IPR050482">
    <property type="entry name" value="Sensor_HK_TwoCompSys"/>
</dbReference>
<comment type="cofactor">
    <cofactor evidence="2">
        <name>[4Fe-4S] cluster</name>
        <dbReference type="ChEBI" id="CHEBI:49883"/>
    </cofactor>
</comment>
<dbReference type="PANTHER" id="PTHR24421">
    <property type="entry name" value="NITRATE/NITRITE SENSOR PROTEIN NARX-RELATED"/>
    <property type="match status" value="1"/>
</dbReference>
<dbReference type="CDD" id="cd16917">
    <property type="entry name" value="HATPase_UhpB-NarQ-NarX-like"/>
    <property type="match status" value="1"/>
</dbReference>
<dbReference type="PIRSF" id="PIRSF037432">
    <property type="entry name" value="STHK_NreB"/>
    <property type="match status" value="1"/>
</dbReference>
<dbReference type="Gene3D" id="3.30.565.10">
    <property type="entry name" value="Histidine kinase-like ATPase, C-terminal domain"/>
    <property type="match status" value="1"/>
</dbReference>
<dbReference type="GO" id="GO:0016020">
    <property type="term" value="C:membrane"/>
    <property type="evidence" value="ECO:0007669"/>
    <property type="project" value="InterPro"/>
</dbReference>
<organism evidence="19 20">
    <name type="scientific">Limosilactobacillus oris DSM 4864</name>
    <dbReference type="NCBI Taxonomy" id="1423779"/>
    <lineage>
        <taxon>Bacteria</taxon>
        <taxon>Bacillati</taxon>
        <taxon>Bacillota</taxon>
        <taxon>Bacilli</taxon>
        <taxon>Lactobacillales</taxon>
        <taxon>Lactobacillaceae</taxon>
        <taxon>Limosilactobacillus</taxon>
    </lineage>
</organism>
<evidence type="ECO:0000313" key="20">
    <source>
        <dbReference type="Proteomes" id="UP000050973"/>
    </source>
</evidence>
<gene>
    <name evidence="19" type="ORF">FC49_GL001847</name>
</gene>
<dbReference type="EC" id="2.7.13.3" evidence="16"/>
<accession>A0A0R1WN82</accession>
<dbReference type="GO" id="GO:0046983">
    <property type="term" value="F:protein dimerization activity"/>
    <property type="evidence" value="ECO:0007669"/>
    <property type="project" value="InterPro"/>
</dbReference>
<keyword evidence="13 16" id="KW-0902">Two-component regulatory system</keyword>
<evidence type="ECO:0000256" key="5">
    <source>
        <dbReference type="ARBA" id="ARBA00022490"/>
    </source>
</evidence>
<dbReference type="InterPro" id="IPR003594">
    <property type="entry name" value="HATPase_dom"/>
</dbReference>
<evidence type="ECO:0000259" key="18">
    <source>
        <dbReference type="PROSITE" id="PS50109"/>
    </source>
</evidence>
<dbReference type="GO" id="GO:0051539">
    <property type="term" value="F:4 iron, 4 sulfur cluster binding"/>
    <property type="evidence" value="ECO:0007669"/>
    <property type="project" value="UniProtKB-KW"/>
</dbReference>
<keyword evidence="6 17" id="KW-0597">Phosphoprotein</keyword>
<dbReference type="EMBL" id="AZGE01000008">
    <property type="protein sequence ID" value="KRM15740.1"/>
    <property type="molecule type" value="Genomic_DNA"/>
</dbReference>
<dbReference type="GO" id="GO:0005737">
    <property type="term" value="C:cytoplasm"/>
    <property type="evidence" value="ECO:0007669"/>
    <property type="project" value="UniProtKB-SubCell"/>
</dbReference>
<sequence>MLESINWIRDYFDQSPDAVMIFQNDGLVLSNRLAQHLTNQIGLSPDYILQIAKNAWQQHGHNDCANCQIKSRMDFVAVPISSRNPQGQKIHFSLVYKPLESKKGVFALILENREQQQRLTKIEEQRQLNQYVNRAHERERQRISQDLHDSIAQGVYSAIMGVRRLHHEDLSTLQRAQISQAVEIQLQETLAAIKGMALDIRPSVLDSFGLIPAVKALAKRLQENSGVTINVIGNASTDQLTTDVENVLYRICQEAINNALRHASPNEINVIITDHPRFIQLEVLDDGRGFDPQQHGFNGHSLGLMNMNERVEALNGAFSIHSKPNAGTTITVKFPYQQTN</sequence>
<dbReference type="Proteomes" id="UP000050973">
    <property type="component" value="Unassembled WGS sequence"/>
</dbReference>
<proteinExistence type="predicted"/>
<dbReference type="GO" id="GO:0000155">
    <property type="term" value="F:phosphorelay sensor kinase activity"/>
    <property type="evidence" value="ECO:0007669"/>
    <property type="project" value="InterPro"/>
</dbReference>
<evidence type="ECO:0000256" key="8">
    <source>
        <dbReference type="ARBA" id="ARBA00022723"/>
    </source>
</evidence>
<comment type="subcellular location">
    <subcellularLocation>
        <location evidence="3">Cytoplasm</location>
    </subcellularLocation>
</comment>
<keyword evidence="14" id="KW-0411">Iron-sulfur</keyword>
<dbReference type="SUPFAM" id="SSF55874">
    <property type="entry name" value="ATPase domain of HSP90 chaperone/DNA topoisomerase II/histidine kinase"/>
    <property type="match status" value="1"/>
</dbReference>
<keyword evidence="11 16" id="KW-0067">ATP-binding</keyword>
<keyword evidence="9 16" id="KW-0547">Nucleotide-binding</keyword>
<evidence type="ECO:0000256" key="15">
    <source>
        <dbReference type="ARBA" id="ARBA00024827"/>
    </source>
</evidence>
<evidence type="ECO:0000256" key="13">
    <source>
        <dbReference type="ARBA" id="ARBA00023012"/>
    </source>
</evidence>
<comment type="catalytic activity">
    <reaction evidence="1 16">
        <text>ATP + protein L-histidine = ADP + protein N-phospho-L-histidine.</text>
        <dbReference type="EC" id="2.7.13.3"/>
    </reaction>
</comment>
<evidence type="ECO:0000256" key="16">
    <source>
        <dbReference type="PIRNR" id="PIRNR037432"/>
    </source>
</evidence>
<comment type="PTM">
    <text evidence="17">Autophosphorylated.</text>
</comment>
<comment type="caution">
    <text evidence="19">The sequence shown here is derived from an EMBL/GenBank/DDBJ whole genome shotgun (WGS) entry which is preliminary data.</text>
</comment>
<dbReference type="PROSITE" id="PS50109">
    <property type="entry name" value="HIS_KIN"/>
    <property type="match status" value="1"/>
</dbReference>
<feature type="modified residue" description="Phosphohistidine; by autocatalysis" evidence="17">
    <location>
        <position position="148"/>
    </location>
</feature>
<keyword evidence="5" id="KW-0963">Cytoplasm</keyword>
<dbReference type="Pfam" id="PF02518">
    <property type="entry name" value="HATPase_c"/>
    <property type="match status" value="1"/>
</dbReference>
<evidence type="ECO:0000256" key="2">
    <source>
        <dbReference type="ARBA" id="ARBA00001966"/>
    </source>
</evidence>
<dbReference type="PATRIC" id="fig|1423779.3.peg.1914"/>
<keyword evidence="12" id="KW-0408">Iron</keyword>
<evidence type="ECO:0000256" key="6">
    <source>
        <dbReference type="ARBA" id="ARBA00022553"/>
    </source>
</evidence>
<evidence type="ECO:0000256" key="10">
    <source>
        <dbReference type="ARBA" id="ARBA00022777"/>
    </source>
</evidence>
<keyword evidence="8" id="KW-0479">Metal-binding</keyword>
<dbReference type="Gene3D" id="1.20.5.1930">
    <property type="match status" value="1"/>
</dbReference>
<dbReference type="PANTHER" id="PTHR24421:SF10">
    <property type="entry name" value="NITRATE_NITRITE SENSOR PROTEIN NARQ"/>
    <property type="match status" value="1"/>
</dbReference>
<keyword evidence="7 16" id="KW-0808">Transferase</keyword>
<evidence type="ECO:0000256" key="7">
    <source>
        <dbReference type="ARBA" id="ARBA00022679"/>
    </source>
</evidence>
<evidence type="ECO:0000256" key="4">
    <source>
        <dbReference type="ARBA" id="ARBA00022485"/>
    </source>
</evidence>
<evidence type="ECO:0000313" key="19">
    <source>
        <dbReference type="EMBL" id="KRM15740.1"/>
    </source>
</evidence>
<dbReference type="GO" id="GO:0005506">
    <property type="term" value="F:iron ion binding"/>
    <property type="evidence" value="ECO:0007669"/>
    <property type="project" value="InterPro"/>
</dbReference>
<dbReference type="InterPro" id="IPR011712">
    <property type="entry name" value="Sig_transdc_His_kin_sub3_dim/P"/>
</dbReference>
<keyword evidence="10 16" id="KW-0418">Kinase</keyword>
<protein>
    <recommendedName>
        <fullName evidence="16">Sensor histidine kinase</fullName>
        <ecNumber evidence="16">2.7.13.3</ecNumber>
    </recommendedName>
</protein>